<reference evidence="5" key="2">
    <citation type="submission" date="2020-09" db="EMBL/GenBank/DDBJ databases">
        <authorList>
            <person name="Sun Q."/>
            <person name="Ohkuma M."/>
        </authorList>
    </citation>
    <scope>NUCLEOTIDE SEQUENCE</scope>
    <source>
        <strain evidence="5">JCM 3090</strain>
    </source>
</reference>
<keyword evidence="2" id="KW-0378">Hydrolase</keyword>
<keyword evidence="6" id="KW-1185">Reference proteome</keyword>
<dbReference type="InterPro" id="IPR003507">
    <property type="entry name" value="S66_fam"/>
</dbReference>
<dbReference type="GO" id="GO:0016787">
    <property type="term" value="F:hydrolase activity"/>
    <property type="evidence" value="ECO:0007669"/>
    <property type="project" value="UniProtKB-KW"/>
</dbReference>
<evidence type="ECO:0000313" key="6">
    <source>
        <dbReference type="Proteomes" id="UP000649739"/>
    </source>
</evidence>
<evidence type="ECO:0000259" key="4">
    <source>
        <dbReference type="Pfam" id="PF17676"/>
    </source>
</evidence>
<name>A0A8J3FCB8_9ACTN</name>
<dbReference type="EMBL" id="BMQB01000006">
    <property type="protein sequence ID" value="GGJ99602.1"/>
    <property type="molecule type" value="Genomic_DNA"/>
</dbReference>
<dbReference type="Gene3D" id="3.40.50.10740">
    <property type="entry name" value="Class I glutamine amidotransferase-like"/>
    <property type="match status" value="1"/>
</dbReference>
<proteinExistence type="inferred from homology"/>
<dbReference type="Proteomes" id="UP000649739">
    <property type="component" value="Unassembled WGS sequence"/>
</dbReference>
<dbReference type="AlphaFoldDB" id="A0A8J3FCB8"/>
<dbReference type="Gene3D" id="3.50.30.60">
    <property type="entry name" value="LD-carboxypeptidase A C-terminal domain-like"/>
    <property type="match status" value="1"/>
</dbReference>
<dbReference type="SUPFAM" id="SSF141986">
    <property type="entry name" value="LD-carboxypeptidase A C-terminal domain-like"/>
    <property type="match status" value="1"/>
</dbReference>
<dbReference type="Pfam" id="PF02016">
    <property type="entry name" value="Peptidase_S66"/>
    <property type="match status" value="1"/>
</dbReference>
<protein>
    <submittedName>
        <fullName evidence="5">LD-carboxypeptidase</fullName>
    </submittedName>
</protein>
<dbReference type="InterPro" id="IPR029062">
    <property type="entry name" value="Class_I_gatase-like"/>
</dbReference>
<reference evidence="5" key="1">
    <citation type="journal article" date="2014" name="Int. J. Syst. Evol. Microbiol.">
        <title>Complete genome sequence of Corynebacterium casei LMG S-19264T (=DSM 44701T), isolated from a smear-ripened cheese.</title>
        <authorList>
            <consortium name="US DOE Joint Genome Institute (JGI-PGF)"/>
            <person name="Walter F."/>
            <person name="Albersmeier A."/>
            <person name="Kalinowski J."/>
            <person name="Ruckert C."/>
        </authorList>
    </citation>
    <scope>NUCLEOTIDE SEQUENCE</scope>
    <source>
        <strain evidence="5">JCM 3090</strain>
    </source>
</reference>
<dbReference type="InterPro" id="IPR027461">
    <property type="entry name" value="Carboxypeptidase_A_C_sf"/>
</dbReference>
<evidence type="ECO:0000256" key="2">
    <source>
        <dbReference type="ARBA" id="ARBA00022801"/>
    </source>
</evidence>
<dbReference type="InterPro" id="IPR040449">
    <property type="entry name" value="Peptidase_S66_N"/>
</dbReference>
<gene>
    <name evidence="5" type="ORF">GCM10010123_31930</name>
</gene>
<evidence type="ECO:0000256" key="1">
    <source>
        <dbReference type="ARBA" id="ARBA00010233"/>
    </source>
</evidence>
<dbReference type="RefSeq" id="WP_189170931.1">
    <property type="nucleotide sequence ID" value="NZ_BMQB01000006.1"/>
</dbReference>
<dbReference type="SUPFAM" id="SSF52317">
    <property type="entry name" value="Class I glutamine amidotransferase-like"/>
    <property type="match status" value="1"/>
</dbReference>
<dbReference type="PANTHER" id="PTHR30237">
    <property type="entry name" value="MURAMOYLTETRAPEPTIDE CARBOXYPEPTIDASE"/>
    <property type="match status" value="1"/>
</dbReference>
<comment type="caution">
    <text evidence="5">The sequence shown here is derived from an EMBL/GenBank/DDBJ whole genome shotgun (WGS) entry which is preliminary data.</text>
</comment>
<evidence type="ECO:0000259" key="3">
    <source>
        <dbReference type="Pfam" id="PF02016"/>
    </source>
</evidence>
<sequence length="344" mass="36449">MLTSPAKVAPGDRVAVVSPSAALADVFPHVYERGLRVLRDDPGLVPVEYPTTRVGGSPAARAADLTAAFADDSIAAVLATIGGDDQLTVLPHLDDKVLAANPKPFLGYSDNTCLLHHLAGLGVGGWYGGSVMVHPGRAGGPHPYSMHWLRTALHATGWHALDVPAGFTDEDADWNDPHAAPPPMRPATPWVWAGATATVEGPSWGGCLDVLPWLVLAGRLPDGPDGLRLDGGVLLLETSEELMTDVEVYRVLRALGERGLLSRFGAVLAGRPKAWSIHDRRGLDQRAVYTARQHAAVRRAVAEYAPGAVLVLDVDFGHTDPQAVLPYGGRIRVDATTGTISAHY</sequence>
<organism evidence="5 6">
    <name type="scientific">Pilimelia anulata</name>
    <dbReference type="NCBI Taxonomy" id="53371"/>
    <lineage>
        <taxon>Bacteria</taxon>
        <taxon>Bacillati</taxon>
        <taxon>Actinomycetota</taxon>
        <taxon>Actinomycetes</taxon>
        <taxon>Micromonosporales</taxon>
        <taxon>Micromonosporaceae</taxon>
        <taxon>Pilimelia</taxon>
    </lineage>
</organism>
<comment type="similarity">
    <text evidence="1">Belongs to the peptidase S66 family.</text>
</comment>
<accession>A0A8J3FCB8</accession>
<dbReference type="InterPro" id="IPR027478">
    <property type="entry name" value="LdcA_N"/>
</dbReference>
<dbReference type="InterPro" id="IPR040921">
    <property type="entry name" value="Peptidase_S66C"/>
</dbReference>
<evidence type="ECO:0000313" key="5">
    <source>
        <dbReference type="EMBL" id="GGJ99602.1"/>
    </source>
</evidence>
<dbReference type="Pfam" id="PF17676">
    <property type="entry name" value="Peptidase_S66C"/>
    <property type="match status" value="1"/>
</dbReference>
<dbReference type="PANTHER" id="PTHR30237:SF4">
    <property type="entry name" value="LD-CARBOXYPEPTIDASE C-TERMINAL DOMAIN-CONTAINING PROTEIN"/>
    <property type="match status" value="1"/>
</dbReference>
<feature type="domain" description="LD-carboxypeptidase N-terminal" evidence="3">
    <location>
        <begin position="14"/>
        <end position="128"/>
    </location>
</feature>
<feature type="domain" description="LD-carboxypeptidase C-terminal" evidence="4">
    <location>
        <begin position="200"/>
        <end position="333"/>
    </location>
</feature>